<evidence type="ECO:0000313" key="1">
    <source>
        <dbReference type="EMBL" id="ASB89272.1"/>
    </source>
</evidence>
<sequence length="47" mass="5437">MKLNQKAYVDEMGTGVISYIDHENKIAGIDFDGIGYEEYDFDEIILY</sequence>
<accession>A0ABM6LIV5</accession>
<proteinExistence type="predicted"/>
<reference evidence="1 2" key="1">
    <citation type="submission" date="2017-06" db="EMBL/GenBank/DDBJ databases">
        <title>Genome sequence of Bacillus sonorensis strain SRCM101395.</title>
        <authorList>
            <person name="Cho S.H."/>
        </authorList>
    </citation>
    <scope>NUCLEOTIDE SEQUENCE [LARGE SCALE GENOMIC DNA]</scope>
    <source>
        <strain evidence="1 2">SRCM101395</strain>
    </source>
</reference>
<protein>
    <submittedName>
        <fullName evidence="1">Uncharacterized protein</fullName>
    </submittedName>
</protein>
<name>A0ABM6LIV5_9BACI</name>
<keyword evidence="2" id="KW-1185">Reference proteome</keyword>
<gene>
    <name evidence="1" type="ORF">S101395_02765</name>
</gene>
<organism evidence="1 2">
    <name type="scientific">Bacillus sonorensis</name>
    <dbReference type="NCBI Taxonomy" id="119858"/>
    <lineage>
        <taxon>Bacteria</taxon>
        <taxon>Bacillati</taxon>
        <taxon>Bacillota</taxon>
        <taxon>Bacilli</taxon>
        <taxon>Bacillales</taxon>
        <taxon>Bacillaceae</taxon>
        <taxon>Bacillus</taxon>
    </lineage>
</organism>
<dbReference type="GeneID" id="82855863"/>
<dbReference type="EMBL" id="CP021920">
    <property type="protein sequence ID" value="ASB89272.1"/>
    <property type="molecule type" value="Genomic_DNA"/>
</dbReference>
<evidence type="ECO:0000313" key="2">
    <source>
        <dbReference type="Proteomes" id="UP000196877"/>
    </source>
</evidence>
<dbReference type="Proteomes" id="UP000196877">
    <property type="component" value="Chromosome"/>
</dbReference>
<dbReference type="RefSeq" id="WP_164918157.1">
    <property type="nucleotide sequence ID" value="NZ_CABJEH010000004.1"/>
</dbReference>